<evidence type="ECO:0000259" key="19">
    <source>
        <dbReference type="Pfam" id="PF01055"/>
    </source>
</evidence>
<keyword evidence="11" id="KW-0325">Glycoprotein</keyword>
<evidence type="ECO:0000313" key="22">
    <source>
        <dbReference type="EMBL" id="KHN93800.1"/>
    </source>
</evidence>
<comment type="caution">
    <text evidence="22">The sequence shown here is derived from an EMBL/GenBank/DDBJ whole genome shotgun (WGS) entry which is preliminary data.</text>
</comment>
<keyword evidence="10 17" id="KW-0378">Hydrolase</keyword>
<dbReference type="InterPro" id="IPR048395">
    <property type="entry name" value="Glyco_hydro_31_C"/>
</dbReference>
<comment type="function">
    <text evidence="16">Glucosidase involved in the degradation of cellulosic biomass. Has both alpha- and beta-glucosidase activity.</text>
</comment>
<dbReference type="Gene3D" id="3.20.20.80">
    <property type="entry name" value="Glycosidases"/>
    <property type="match status" value="2"/>
</dbReference>
<dbReference type="Pfam" id="PF13802">
    <property type="entry name" value="Gal_mutarotas_2"/>
    <property type="match status" value="1"/>
</dbReference>
<evidence type="ECO:0000256" key="2">
    <source>
        <dbReference type="ARBA" id="ARBA00001657"/>
    </source>
</evidence>
<evidence type="ECO:0000256" key="12">
    <source>
        <dbReference type="ARBA" id="ARBA00023277"/>
    </source>
</evidence>
<evidence type="ECO:0000256" key="18">
    <source>
        <dbReference type="SAM" id="SignalP"/>
    </source>
</evidence>
<dbReference type="PROSITE" id="PS00129">
    <property type="entry name" value="GLYCOSYL_HYDROL_F31_1"/>
    <property type="match status" value="1"/>
</dbReference>
<feature type="domain" description="Glycoside hydrolase family 31 TIM barrel" evidence="19">
    <location>
        <begin position="272"/>
        <end position="723"/>
    </location>
</feature>
<reference evidence="22 23" key="1">
    <citation type="journal article" date="2014" name="Proc. Natl. Acad. Sci. U.S.A.">
        <title>Trajectory and genomic determinants of fungal-pathogen speciation and host adaptation.</title>
        <authorList>
            <person name="Hu X."/>
            <person name="Xiao G."/>
            <person name="Zheng P."/>
            <person name="Shang Y."/>
            <person name="Su Y."/>
            <person name="Zhang X."/>
            <person name="Liu X."/>
            <person name="Zhan S."/>
            <person name="St Leger R.J."/>
            <person name="Wang C."/>
        </authorList>
    </citation>
    <scope>NUCLEOTIDE SEQUENCE [LARGE SCALE GENOMIC DNA]</scope>
    <source>
        <strain evidence="22 23">ARSEF 1941</strain>
    </source>
</reference>
<dbReference type="InterPro" id="IPR025887">
    <property type="entry name" value="Glyco_hydro_31_N_dom"/>
</dbReference>
<keyword evidence="23" id="KW-1185">Reference proteome</keyword>
<evidence type="ECO:0000256" key="8">
    <source>
        <dbReference type="ARBA" id="ARBA00022525"/>
    </source>
</evidence>
<accession>A0A0B2WLB4</accession>
<dbReference type="RefSeq" id="XP_040674866.1">
    <property type="nucleotide sequence ID" value="XM_040827125.1"/>
</dbReference>
<comment type="catalytic activity">
    <reaction evidence="2">
        <text>Hydrolysis of terminal, non-reducing (1-&gt;4)-linked alpha-D-glucose residues with release of alpha-D-glucose.</text>
        <dbReference type="EC" id="3.2.1.20"/>
    </reaction>
</comment>
<keyword evidence="9 18" id="KW-0732">Signal</keyword>
<dbReference type="InterPro" id="IPR011013">
    <property type="entry name" value="Gal_mutarotase_sf_dom"/>
</dbReference>
<feature type="domain" description="Glycoside hydrolase family 31 N-terminal" evidence="20">
    <location>
        <begin position="119"/>
        <end position="225"/>
    </location>
</feature>
<dbReference type="GO" id="GO:0004558">
    <property type="term" value="F:alpha-1,4-glucosidase activity"/>
    <property type="evidence" value="ECO:0007669"/>
    <property type="project" value="UniProtKB-EC"/>
</dbReference>
<dbReference type="Gene3D" id="2.60.40.1760">
    <property type="entry name" value="glycosyl hydrolase (family 31)"/>
    <property type="match status" value="1"/>
</dbReference>
<dbReference type="SUPFAM" id="SSF74650">
    <property type="entry name" value="Galactose mutarotase-like"/>
    <property type="match status" value="1"/>
</dbReference>
<dbReference type="Pfam" id="PF01055">
    <property type="entry name" value="Glyco_hydro_31_2nd"/>
    <property type="match status" value="1"/>
</dbReference>
<comment type="similarity">
    <text evidence="4 17">Belongs to the glycosyl hydrolase 31 family.</text>
</comment>
<evidence type="ECO:0000256" key="17">
    <source>
        <dbReference type="RuleBase" id="RU361185"/>
    </source>
</evidence>
<evidence type="ECO:0000256" key="6">
    <source>
        <dbReference type="ARBA" id="ARBA00012744"/>
    </source>
</evidence>
<keyword evidence="12" id="KW-0119">Carbohydrate metabolism</keyword>
<dbReference type="SUPFAM" id="SSF51445">
    <property type="entry name" value="(Trans)glycosidases"/>
    <property type="match status" value="1"/>
</dbReference>
<comment type="catalytic activity">
    <reaction evidence="1">
        <text>Hydrolysis of terminal, non-reducing beta-D-glucosyl residues with release of beta-D-glucose.</text>
        <dbReference type="EC" id="3.2.1.21"/>
    </reaction>
</comment>
<comment type="subcellular location">
    <subcellularLocation>
        <location evidence="3">Secreted</location>
    </subcellularLocation>
</comment>
<keyword evidence="8" id="KW-0964">Secreted</keyword>
<dbReference type="HOGENOM" id="CLU_000631_11_0_1"/>
<evidence type="ECO:0000256" key="7">
    <source>
        <dbReference type="ARBA" id="ARBA00014002"/>
    </source>
</evidence>
<name>A0A0B2WLB4_METAS</name>
<dbReference type="EMBL" id="AZHE01000051">
    <property type="protein sequence ID" value="KHN93800.1"/>
    <property type="molecule type" value="Genomic_DNA"/>
</dbReference>
<dbReference type="AlphaFoldDB" id="A0A0B2WLB4"/>
<evidence type="ECO:0000256" key="11">
    <source>
        <dbReference type="ARBA" id="ARBA00023180"/>
    </source>
</evidence>
<keyword evidence="14" id="KW-0961">Cell wall biogenesis/degradation</keyword>
<dbReference type="Gene3D" id="2.60.40.1180">
    <property type="entry name" value="Golgi alpha-mannosidase II"/>
    <property type="match status" value="2"/>
</dbReference>
<dbReference type="InterPro" id="IPR017853">
    <property type="entry name" value="GH"/>
</dbReference>
<dbReference type="InterPro" id="IPR013780">
    <property type="entry name" value="Glyco_hydro_b"/>
</dbReference>
<dbReference type="InterPro" id="IPR000322">
    <property type="entry name" value="Glyco_hydro_31_TIM"/>
</dbReference>
<dbReference type="OrthoDB" id="5839090at2759"/>
<dbReference type="EC" id="3.2.1.21" evidence="6"/>
<sequence>MRPGRALRFVALALGGMSLSSAASFYNNTRDRLLDCPGYRTVKETKVGGGGYLELELDGEPCNVYGKDIRRLQVNWTVESRDRIHVVIFDADQEAYQVPESVFPRPGRSSSLGPKLEFDYTPSPFTFKIFRRRDESVLFDSSAAGMVFEDQYIRLRTALPFNPNLYGLGEHSDSFRLKNTNYTRTLWNADSPSVPKGWNLYGSHPMYFEQRSRYTHGVFMLNSNGMDIVVDRDEWSGFLEYNMVGGVIDLWFFAGESPVDVAKQYSLVTQPPAMVPYSALGFHQCRFGYQDVFNVAEVVHNYSKAGIPLETMWTDIDYMDGRTVFTVDPQRFPLSKMRQLVDHLHANNQKFVLMIDPGIASKDYGPYKRGLDYPPSFLLNASMLPYEAVVWPGRTVFPDWFAYGVQQYWNKEFELFFNPLTGIDIDFLWIDMNEPSNFCDWPCTNIDEVAALYPPPPPPVRTPPRELPGWPCGLQPPGKNCTLKIEQRPRLKARTWDAWRHWKWKMRRSHYPQPNNFEQPLLPDIGPSTRTTPQWKDKFLGFRNRSLTDPPYTINNAWGPLPQKTIDTRLMHLNGLRLYDTHNLYGTMMAAASRRAMIARRPDRRPLVVTRSTFAGSGAHSAHWLGDNDSSWEHYRLSIRQMLQFNSMFQVSMVGSDVCGFNGDTNEELCARWAMLGAFQPFYRNHNSEGQVDQEFYRWPVVTAAAKKAIDIRYRLLDYFYTAMMQQSLDGTPSINPMFYFYSNDANTWGLDLQYFYGPALLVAPVTTKGETSVNIYFPNDIFYDFYTYEQYYGTGQWTIKRNQSTTDIPLYIRGGQIIPMRASSAMTTAKLREQDFEILVAVNFQGRATGTLYLDDGESLLGERSTIKFSYKKGKLHLRADMKYKTNAKIVKVTVLGSYKCGPGESSCSMELNHPVGKKLVLDI</sequence>
<evidence type="ECO:0000256" key="1">
    <source>
        <dbReference type="ARBA" id="ARBA00000448"/>
    </source>
</evidence>
<dbReference type="EC" id="3.2.1.20" evidence="5"/>
<proteinExistence type="inferred from homology"/>
<dbReference type="PANTHER" id="PTHR22762">
    <property type="entry name" value="ALPHA-GLUCOSIDASE"/>
    <property type="match status" value="1"/>
</dbReference>
<evidence type="ECO:0000256" key="9">
    <source>
        <dbReference type="ARBA" id="ARBA00022729"/>
    </source>
</evidence>
<dbReference type="GeneID" id="63742782"/>
<evidence type="ECO:0000256" key="3">
    <source>
        <dbReference type="ARBA" id="ARBA00004613"/>
    </source>
</evidence>
<evidence type="ECO:0000256" key="4">
    <source>
        <dbReference type="ARBA" id="ARBA00007806"/>
    </source>
</evidence>
<keyword evidence="15" id="KW-0624">Polysaccharide degradation</keyword>
<feature type="chain" id="PRO_5002079249" description="Probable alpha/beta-glucosidase agdC" evidence="18">
    <location>
        <begin position="23"/>
        <end position="925"/>
    </location>
</feature>
<dbReference type="GO" id="GO:0000272">
    <property type="term" value="P:polysaccharide catabolic process"/>
    <property type="evidence" value="ECO:0007669"/>
    <property type="project" value="UniProtKB-KW"/>
</dbReference>
<evidence type="ECO:0000256" key="13">
    <source>
        <dbReference type="ARBA" id="ARBA00023295"/>
    </source>
</evidence>
<feature type="domain" description="Glycosyl hydrolase family 31 C-terminal" evidence="21">
    <location>
        <begin position="731"/>
        <end position="819"/>
    </location>
</feature>
<dbReference type="GO" id="GO:0008422">
    <property type="term" value="F:beta-glucosidase activity"/>
    <property type="evidence" value="ECO:0007669"/>
    <property type="project" value="UniProtKB-EC"/>
</dbReference>
<evidence type="ECO:0000313" key="23">
    <source>
        <dbReference type="Proteomes" id="UP000030816"/>
    </source>
</evidence>
<keyword evidence="13 17" id="KW-0326">Glycosidase</keyword>
<dbReference type="CDD" id="cd14752">
    <property type="entry name" value="GH31_N"/>
    <property type="match status" value="1"/>
</dbReference>
<feature type="signal peptide" evidence="18">
    <location>
        <begin position="1"/>
        <end position="22"/>
    </location>
</feature>
<evidence type="ECO:0000256" key="16">
    <source>
        <dbReference type="ARBA" id="ARBA00025512"/>
    </source>
</evidence>
<evidence type="ECO:0000259" key="20">
    <source>
        <dbReference type="Pfam" id="PF13802"/>
    </source>
</evidence>
<evidence type="ECO:0000256" key="14">
    <source>
        <dbReference type="ARBA" id="ARBA00023316"/>
    </source>
</evidence>
<dbReference type="GO" id="GO:0030246">
    <property type="term" value="F:carbohydrate binding"/>
    <property type="evidence" value="ECO:0007669"/>
    <property type="project" value="InterPro"/>
</dbReference>
<organism evidence="22 23">
    <name type="scientific">Metarhizium album (strain ARSEF 1941)</name>
    <dbReference type="NCBI Taxonomy" id="1081103"/>
    <lineage>
        <taxon>Eukaryota</taxon>
        <taxon>Fungi</taxon>
        <taxon>Dikarya</taxon>
        <taxon>Ascomycota</taxon>
        <taxon>Pezizomycotina</taxon>
        <taxon>Sordariomycetes</taxon>
        <taxon>Hypocreomycetidae</taxon>
        <taxon>Hypocreales</taxon>
        <taxon>Clavicipitaceae</taxon>
        <taxon>Metarhizium</taxon>
    </lineage>
</organism>
<evidence type="ECO:0000256" key="5">
    <source>
        <dbReference type="ARBA" id="ARBA00012741"/>
    </source>
</evidence>
<dbReference type="SUPFAM" id="SSF51011">
    <property type="entry name" value="Glycosyl hydrolase domain"/>
    <property type="match status" value="1"/>
</dbReference>
<protein>
    <recommendedName>
        <fullName evidence="7">Probable alpha/beta-glucosidase agdC</fullName>
        <ecNumber evidence="5">3.2.1.20</ecNumber>
        <ecNumber evidence="6">3.2.1.21</ecNumber>
    </recommendedName>
</protein>
<dbReference type="GO" id="GO:0005576">
    <property type="term" value="C:extracellular region"/>
    <property type="evidence" value="ECO:0007669"/>
    <property type="project" value="UniProtKB-SubCell"/>
</dbReference>
<dbReference type="Pfam" id="PF21365">
    <property type="entry name" value="Glyco_hydro_31_3rd"/>
    <property type="match status" value="1"/>
</dbReference>
<dbReference type="Proteomes" id="UP000030816">
    <property type="component" value="Unassembled WGS sequence"/>
</dbReference>
<dbReference type="InterPro" id="IPR030458">
    <property type="entry name" value="Glyco_hydro_31_AS"/>
</dbReference>
<gene>
    <name evidence="22" type="ORF">MAM_08327</name>
</gene>
<dbReference type="STRING" id="1081103.A0A0B2WLB4"/>
<dbReference type="GO" id="GO:0071555">
    <property type="term" value="P:cell wall organization"/>
    <property type="evidence" value="ECO:0007669"/>
    <property type="project" value="UniProtKB-KW"/>
</dbReference>
<evidence type="ECO:0000256" key="10">
    <source>
        <dbReference type="ARBA" id="ARBA00022801"/>
    </source>
</evidence>
<evidence type="ECO:0000256" key="15">
    <source>
        <dbReference type="ARBA" id="ARBA00023326"/>
    </source>
</evidence>
<dbReference type="PANTHER" id="PTHR22762:SF67">
    <property type="entry name" value="ALPHA_BETA-GLUCOSIDASE AGDC-RELATED"/>
    <property type="match status" value="1"/>
</dbReference>
<evidence type="ECO:0000259" key="21">
    <source>
        <dbReference type="Pfam" id="PF21365"/>
    </source>
</evidence>
<dbReference type="CDD" id="cd06602">
    <property type="entry name" value="GH31_MGAM_SI_GAA"/>
    <property type="match status" value="1"/>
</dbReference>